<keyword evidence="1" id="KW-1133">Transmembrane helix</keyword>
<feature type="transmembrane region" description="Helical" evidence="1">
    <location>
        <begin position="6"/>
        <end position="29"/>
    </location>
</feature>
<dbReference type="Proteomes" id="UP000626244">
    <property type="component" value="Unassembled WGS sequence"/>
</dbReference>
<dbReference type="OrthoDB" id="2888596at2"/>
<reference evidence="3" key="1">
    <citation type="journal article" date="2019" name="Int. J. Syst. Evol. Microbiol.">
        <title>The Global Catalogue of Microorganisms (GCM) 10K type strain sequencing project: providing services to taxonomists for standard genome sequencing and annotation.</title>
        <authorList>
            <consortium name="The Broad Institute Genomics Platform"/>
            <consortium name="The Broad Institute Genome Sequencing Center for Infectious Disease"/>
            <person name="Wu L."/>
            <person name="Ma J."/>
        </authorList>
    </citation>
    <scope>NUCLEOTIDE SEQUENCE [LARGE SCALE GENOMIC DNA]</scope>
    <source>
        <strain evidence="3">CGMCC 1.14993</strain>
    </source>
</reference>
<dbReference type="RefSeq" id="WP_087999978.1">
    <property type="nucleotide sequence ID" value="NZ_BMHB01000001.1"/>
</dbReference>
<evidence type="ECO:0000256" key="1">
    <source>
        <dbReference type="SAM" id="Phobius"/>
    </source>
</evidence>
<accession>A0A8J3AIF6</accession>
<sequence>MYEYFIDLSIVAVLVIGITALNGVFTNAIGEKIFGRNKKSQFVDMSNKMSANFKQVGGKGNFRKKTY</sequence>
<comment type="caution">
    <text evidence="2">The sequence shown here is derived from an EMBL/GenBank/DDBJ whole genome shotgun (WGS) entry which is preliminary data.</text>
</comment>
<keyword evidence="1" id="KW-0472">Membrane</keyword>
<keyword evidence="3" id="KW-1185">Reference proteome</keyword>
<dbReference type="AlphaFoldDB" id="A0A8J3AIF6"/>
<proteinExistence type="predicted"/>
<organism evidence="2 3">
    <name type="scientific">Gottfriedia solisilvae</name>
    <dbReference type="NCBI Taxonomy" id="1516104"/>
    <lineage>
        <taxon>Bacteria</taxon>
        <taxon>Bacillati</taxon>
        <taxon>Bacillota</taxon>
        <taxon>Bacilli</taxon>
        <taxon>Bacillales</taxon>
        <taxon>Bacillaceae</taxon>
        <taxon>Gottfriedia</taxon>
    </lineage>
</organism>
<evidence type="ECO:0000313" key="3">
    <source>
        <dbReference type="Proteomes" id="UP000626244"/>
    </source>
</evidence>
<dbReference type="EMBL" id="BMHB01000001">
    <property type="protein sequence ID" value="GGI14968.1"/>
    <property type="molecule type" value="Genomic_DNA"/>
</dbReference>
<keyword evidence="1" id="KW-0812">Transmembrane</keyword>
<name>A0A8J3AIF6_9BACI</name>
<gene>
    <name evidence="2" type="ORF">GCM10007380_25610</name>
</gene>
<evidence type="ECO:0000313" key="2">
    <source>
        <dbReference type="EMBL" id="GGI14968.1"/>
    </source>
</evidence>
<protein>
    <submittedName>
        <fullName evidence="2">Uncharacterized protein</fullName>
    </submittedName>
</protein>